<organism evidence="2">
    <name type="scientific">uncultured Cytophagales bacterium</name>
    <dbReference type="NCBI Taxonomy" id="158755"/>
    <lineage>
        <taxon>Bacteria</taxon>
        <taxon>Pseudomonadati</taxon>
        <taxon>Bacteroidota</taxon>
        <taxon>Sphingobacteriia</taxon>
        <taxon>Sphingobacteriales</taxon>
        <taxon>environmental samples</taxon>
    </lineage>
</organism>
<evidence type="ECO:0000313" key="2">
    <source>
        <dbReference type="EMBL" id="CAA9256397.1"/>
    </source>
</evidence>
<protein>
    <recommendedName>
        <fullName evidence="3">HEAT repeat domain-containing protein</fullName>
    </recommendedName>
</protein>
<feature type="signal peptide" evidence="1">
    <location>
        <begin position="1"/>
        <end position="22"/>
    </location>
</feature>
<name>A0A6J4IM64_9SPHI</name>
<gene>
    <name evidence="2" type="ORF">AVDCRST_MAG56-2232</name>
</gene>
<evidence type="ECO:0000256" key="1">
    <source>
        <dbReference type="SAM" id="SignalP"/>
    </source>
</evidence>
<keyword evidence="1" id="KW-0732">Signal</keyword>
<accession>A0A6J4IM64</accession>
<feature type="chain" id="PRO_5027033741" description="HEAT repeat domain-containing protein" evidence="1">
    <location>
        <begin position="23"/>
        <end position="314"/>
    </location>
</feature>
<dbReference type="AlphaFoldDB" id="A0A6J4IM64"/>
<dbReference type="EMBL" id="CADCTQ010000201">
    <property type="protein sequence ID" value="CAA9256397.1"/>
    <property type="molecule type" value="Genomic_DNA"/>
</dbReference>
<proteinExistence type="predicted"/>
<evidence type="ECO:0008006" key="3">
    <source>
        <dbReference type="Google" id="ProtNLM"/>
    </source>
</evidence>
<reference evidence="2" key="1">
    <citation type="submission" date="2020-02" db="EMBL/GenBank/DDBJ databases">
        <authorList>
            <person name="Meier V. D."/>
        </authorList>
    </citation>
    <scope>NUCLEOTIDE SEQUENCE</scope>
    <source>
        <strain evidence="2">AVDCRST_MAG56</strain>
    </source>
</reference>
<sequence length="314" mass="34111">MLLRSTWLTLCTALLLRTLALGQTNSPVAGTLSRAMSEARANKTDGVSLTPLYQAANAAPALQALQPYYRDSAYAVRAKAFHLTAGIGRKTTNGTLRQQSVAALLLGCQDRESGIVGTCSKALQGFAPADFNASARQQLGALLVPGAVYLNNLAQLAGYVGEPAYAEALQNLLLQPKLSKKDKWAVQLALARMGNPEMLARVVARVKSVPVNDDMVYEAAPALVYVRQPASMAYLFEIMMSDNRNCESANPDSDEKILCAYRVLEFIAPVIKDFPLELDESGDLDVKDYPAALQTARSWYDGHQNSYTLIKDTF</sequence>